<name>A0A433QIQ3_9FUNG</name>
<proteinExistence type="predicted"/>
<keyword evidence="2" id="KW-1185">Reference proteome</keyword>
<organism evidence="1 2">
    <name type="scientific">Jimgerdemannia flammicorona</name>
    <dbReference type="NCBI Taxonomy" id="994334"/>
    <lineage>
        <taxon>Eukaryota</taxon>
        <taxon>Fungi</taxon>
        <taxon>Fungi incertae sedis</taxon>
        <taxon>Mucoromycota</taxon>
        <taxon>Mucoromycotina</taxon>
        <taxon>Endogonomycetes</taxon>
        <taxon>Endogonales</taxon>
        <taxon>Endogonaceae</taxon>
        <taxon>Jimgerdemannia</taxon>
    </lineage>
</organism>
<dbReference type="EMBL" id="RBNJ01004842">
    <property type="protein sequence ID" value="RUS29675.1"/>
    <property type="molecule type" value="Genomic_DNA"/>
</dbReference>
<accession>A0A433QIQ3</accession>
<protein>
    <submittedName>
        <fullName evidence="1">Uncharacterized protein</fullName>
    </submittedName>
</protein>
<gene>
    <name evidence="1" type="ORF">BC938DRAFT_480382</name>
</gene>
<sequence length="271" mass="29998">MRVIRVAWGPLLFSTSAAGTCSFFLFYPFAFCPVAISSPFLPLLFLAELCTNAELSRGLASAPTLSYTSNFVAFRPRPGLLSSLCPFPKPPPAHEYQPATCIQETLPRRRLRMPPPQGRPRTNTELSPRALEVVRGVSLREGAKQQLYYPEIVRAIEHTNQISAVFSRERGVLPREGAEQQPYGMELVCSVSPPGVKIQNAPVYGEKTHAPEAVRGVSSREETKQKPSPPARFYHLVPLAGHRCAPFCRGLRGFSPVLSSAWLDRDHSEDV</sequence>
<evidence type="ECO:0000313" key="1">
    <source>
        <dbReference type="EMBL" id="RUS29675.1"/>
    </source>
</evidence>
<dbReference type="AlphaFoldDB" id="A0A433QIQ3"/>
<evidence type="ECO:0000313" key="2">
    <source>
        <dbReference type="Proteomes" id="UP000274822"/>
    </source>
</evidence>
<dbReference type="Proteomes" id="UP000274822">
    <property type="component" value="Unassembled WGS sequence"/>
</dbReference>
<comment type="caution">
    <text evidence="1">The sequence shown here is derived from an EMBL/GenBank/DDBJ whole genome shotgun (WGS) entry which is preliminary data.</text>
</comment>
<reference evidence="1 2" key="1">
    <citation type="journal article" date="2018" name="New Phytol.">
        <title>Phylogenomics of Endogonaceae and evolution of mycorrhizas within Mucoromycota.</title>
        <authorList>
            <person name="Chang Y."/>
            <person name="Desiro A."/>
            <person name="Na H."/>
            <person name="Sandor L."/>
            <person name="Lipzen A."/>
            <person name="Clum A."/>
            <person name="Barry K."/>
            <person name="Grigoriev I.V."/>
            <person name="Martin F.M."/>
            <person name="Stajich J.E."/>
            <person name="Smith M.E."/>
            <person name="Bonito G."/>
            <person name="Spatafora J.W."/>
        </authorList>
    </citation>
    <scope>NUCLEOTIDE SEQUENCE [LARGE SCALE GENOMIC DNA]</scope>
    <source>
        <strain evidence="1 2">AD002</strain>
    </source>
</reference>